<protein>
    <submittedName>
        <fullName evidence="1">Uncharacterized protein</fullName>
    </submittedName>
</protein>
<name>A0AAW0QJW0_9PEZI</name>
<evidence type="ECO:0000313" key="1">
    <source>
        <dbReference type="EMBL" id="KAK8100812.1"/>
    </source>
</evidence>
<keyword evidence="2" id="KW-1185">Reference proteome</keyword>
<accession>A0AAW0QJW0</accession>
<dbReference type="EMBL" id="JAQQWP010000009">
    <property type="protein sequence ID" value="KAK8100812.1"/>
    <property type="molecule type" value="Genomic_DNA"/>
</dbReference>
<sequence length="168" mass="19611">MPRTGSEGSRLGSVYQWGRNGPLLHCTSETIVFDPGCTYAHNEMEFGTWRCSWAYYLISSVYMRMYQQYIEPSEPVEKWDDRNRLYSIHPYLTDAAGHPGSHSRQIAYNDISYLSEKYEPLDSLERYDPSKDLSVTGAQISFRDEATGVKNASQARCFLFCEYNFWYW</sequence>
<gene>
    <name evidence="1" type="ORF">PG999_011186</name>
</gene>
<dbReference type="AlphaFoldDB" id="A0AAW0QJW0"/>
<evidence type="ECO:0000313" key="2">
    <source>
        <dbReference type="Proteomes" id="UP001392437"/>
    </source>
</evidence>
<organism evidence="1 2">
    <name type="scientific">Apiospora kogelbergensis</name>
    <dbReference type="NCBI Taxonomy" id="1337665"/>
    <lineage>
        <taxon>Eukaryota</taxon>
        <taxon>Fungi</taxon>
        <taxon>Dikarya</taxon>
        <taxon>Ascomycota</taxon>
        <taxon>Pezizomycotina</taxon>
        <taxon>Sordariomycetes</taxon>
        <taxon>Xylariomycetidae</taxon>
        <taxon>Amphisphaeriales</taxon>
        <taxon>Apiosporaceae</taxon>
        <taxon>Apiospora</taxon>
    </lineage>
</organism>
<proteinExistence type="predicted"/>
<comment type="caution">
    <text evidence="1">The sequence shown here is derived from an EMBL/GenBank/DDBJ whole genome shotgun (WGS) entry which is preliminary data.</text>
</comment>
<dbReference type="Gene3D" id="3.90.1200.10">
    <property type="match status" value="1"/>
</dbReference>
<reference evidence="1 2" key="1">
    <citation type="submission" date="2023-01" db="EMBL/GenBank/DDBJ databases">
        <title>Analysis of 21 Apiospora genomes using comparative genomics revels a genus with tremendous synthesis potential of carbohydrate active enzymes and secondary metabolites.</title>
        <authorList>
            <person name="Sorensen T."/>
        </authorList>
    </citation>
    <scope>NUCLEOTIDE SEQUENCE [LARGE SCALE GENOMIC DNA]</scope>
    <source>
        <strain evidence="1 2">CBS 117206</strain>
    </source>
</reference>
<dbReference type="Proteomes" id="UP001392437">
    <property type="component" value="Unassembled WGS sequence"/>
</dbReference>